<dbReference type="RefSeq" id="XP_023558680.1">
    <property type="nucleotide sequence ID" value="XM_023702912.1"/>
</dbReference>
<dbReference type="GO" id="GO:0007169">
    <property type="term" value="P:cell surface receptor protein tyrosine kinase signaling pathway"/>
    <property type="evidence" value="ECO:0007669"/>
    <property type="project" value="TreeGrafter"/>
</dbReference>
<dbReference type="OrthoDB" id="10044490at2759"/>
<dbReference type="Pfam" id="PF00017">
    <property type="entry name" value="SH2"/>
    <property type="match status" value="1"/>
</dbReference>
<keyword evidence="1 2" id="KW-0727">SH2 domain</keyword>
<evidence type="ECO:0000259" key="4">
    <source>
        <dbReference type="PROSITE" id="PS50001"/>
    </source>
</evidence>
<feature type="compositionally biased region" description="Polar residues" evidence="3">
    <location>
        <begin position="333"/>
        <end position="343"/>
    </location>
</feature>
<dbReference type="InterPro" id="IPR000980">
    <property type="entry name" value="SH2"/>
</dbReference>
<feature type="region of interest" description="Disordered" evidence="3">
    <location>
        <begin position="313"/>
        <end position="352"/>
    </location>
</feature>
<reference evidence="6" key="1">
    <citation type="submission" date="2025-08" db="UniProtKB">
        <authorList>
            <consortium name="RefSeq"/>
        </authorList>
    </citation>
    <scope>IDENTIFICATION</scope>
</reference>
<dbReference type="PROSITE" id="PS50001">
    <property type="entry name" value="SH2"/>
    <property type="match status" value="1"/>
</dbReference>
<accession>A0A6P6DFC2</accession>
<dbReference type="GeneID" id="101576302"/>
<gene>
    <name evidence="6" type="primary">Sh2d6</name>
</gene>
<dbReference type="Proteomes" id="UP000515203">
    <property type="component" value="Unplaced"/>
</dbReference>
<dbReference type="CTD" id="284948"/>
<feature type="region of interest" description="Disordered" evidence="3">
    <location>
        <begin position="147"/>
        <end position="256"/>
    </location>
</feature>
<name>A0A6P6DFC2_OCTDE</name>
<dbReference type="SUPFAM" id="SSF55550">
    <property type="entry name" value="SH2 domain"/>
    <property type="match status" value="1"/>
</dbReference>
<protein>
    <submittedName>
        <fullName evidence="6">SH2 domain-containing protein 6 isoform X1</fullName>
    </submittedName>
</protein>
<dbReference type="InterPro" id="IPR036860">
    <property type="entry name" value="SH2_dom_sf"/>
</dbReference>
<evidence type="ECO:0000256" key="1">
    <source>
        <dbReference type="ARBA" id="ARBA00022999"/>
    </source>
</evidence>
<dbReference type="InParanoid" id="A0A6P6DFC2"/>
<dbReference type="GO" id="GO:0005737">
    <property type="term" value="C:cytoplasm"/>
    <property type="evidence" value="ECO:0007669"/>
    <property type="project" value="TreeGrafter"/>
</dbReference>
<dbReference type="InterPro" id="IPR051751">
    <property type="entry name" value="Immunoreceptor_sig_adapters"/>
</dbReference>
<proteinExistence type="predicted"/>
<dbReference type="SMART" id="SM00252">
    <property type="entry name" value="SH2"/>
    <property type="match status" value="1"/>
</dbReference>
<dbReference type="AlphaFoldDB" id="A0A6P6DFC2"/>
<dbReference type="FunFam" id="3.30.505.10:FF:000016">
    <property type="entry name" value="B-cell linker protein isoform 2"/>
    <property type="match status" value="1"/>
</dbReference>
<evidence type="ECO:0000313" key="5">
    <source>
        <dbReference type="Proteomes" id="UP000515203"/>
    </source>
</evidence>
<dbReference type="GO" id="GO:0035556">
    <property type="term" value="P:intracellular signal transduction"/>
    <property type="evidence" value="ECO:0007669"/>
    <property type="project" value="TreeGrafter"/>
</dbReference>
<organism evidence="5 6">
    <name type="scientific">Octodon degus</name>
    <name type="common">Degu</name>
    <name type="synonym">Sciurus degus</name>
    <dbReference type="NCBI Taxonomy" id="10160"/>
    <lineage>
        <taxon>Eukaryota</taxon>
        <taxon>Metazoa</taxon>
        <taxon>Chordata</taxon>
        <taxon>Craniata</taxon>
        <taxon>Vertebrata</taxon>
        <taxon>Euteleostomi</taxon>
        <taxon>Mammalia</taxon>
        <taxon>Eutheria</taxon>
        <taxon>Euarchontoglires</taxon>
        <taxon>Glires</taxon>
        <taxon>Rodentia</taxon>
        <taxon>Hystricomorpha</taxon>
        <taxon>Octodontidae</taxon>
        <taxon>Octodon</taxon>
    </lineage>
</organism>
<feature type="compositionally biased region" description="Pro residues" evidence="3">
    <location>
        <begin position="208"/>
        <end position="218"/>
    </location>
</feature>
<evidence type="ECO:0000313" key="6">
    <source>
        <dbReference type="RefSeq" id="XP_023558680.1"/>
    </source>
</evidence>
<sequence length="507" mass="54624">MQMMGTIGSLSLGPLWHILGSQGEGALLMHHGESWTQSLPECRTLEGPGRPGPWAGTGRTEGLTTPSPPPLPGSFQDKISRNKPRLGPPVPPPRCKDATAWREDAPCPSPLPAPETWHYKHPFLKAQQEDAEEDKYELPPCEALPRSLAPAYLPGTEEDSLYLDHSSPLGPPSPGPQPTKGRGILTSSTFPTRPTPGHHFPPQLQRNPIPPPPSPAPLCPQLKVPMHPRVVPKQGSIPGRPEWRAPSGVVPGPAKNPDENIYLQCEPDPGPALTWTPSSQVRMPPAPLPRTSVVPRPTVAPSEAWNGVVDNTSNGLSLGSHPKPSAGSYGKLDQSTGKHSLSVQPPPPRKLSSLPNPLSALLYILHLSAGRRLSLHTKAPTGNTSATKDNGLLGQPWYSGICDRHAVETALLRFQKDGAYTVRPSSGPHGSQPFTLAVLLRGRVFNIPIRQLEGGRHYALGREGKHREELFSSVSAMIQHHAKHPLLLVDRHGGGRGLTCLLFPTKP</sequence>
<keyword evidence="5" id="KW-1185">Reference proteome</keyword>
<dbReference type="FunCoup" id="A0A6P6DFC2">
    <property type="interactions" value="229"/>
</dbReference>
<dbReference type="PANTHER" id="PTHR14098">
    <property type="entry name" value="SH2 DOMAIN CONTAINING PROTEIN"/>
    <property type="match status" value="1"/>
</dbReference>
<feature type="domain" description="SH2" evidence="4">
    <location>
        <begin position="397"/>
        <end position="505"/>
    </location>
</feature>
<dbReference type="Gene3D" id="3.30.505.10">
    <property type="entry name" value="SH2 domain"/>
    <property type="match status" value="1"/>
</dbReference>
<feature type="region of interest" description="Disordered" evidence="3">
    <location>
        <begin position="40"/>
        <end position="95"/>
    </location>
</feature>
<evidence type="ECO:0000256" key="3">
    <source>
        <dbReference type="SAM" id="MobiDB-lite"/>
    </source>
</evidence>
<evidence type="ECO:0000256" key="2">
    <source>
        <dbReference type="PROSITE-ProRule" id="PRU00191"/>
    </source>
</evidence>
<dbReference type="PANTHER" id="PTHR14098:SF16">
    <property type="entry name" value="SH2 DOMAIN-CONTAINING PROTEIN 6"/>
    <property type="match status" value="1"/>
</dbReference>